<evidence type="ECO:0000259" key="2">
    <source>
        <dbReference type="PROSITE" id="PS00028"/>
    </source>
</evidence>
<feature type="region of interest" description="Disordered" evidence="1">
    <location>
        <begin position="1"/>
        <end position="47"/>
    </location>
</feature>
<feature type="compositionally biased region" description="Polar residues" evidence="1">
    <location>
        <begin position="26"/>
        <end position="41"/>
    </location>
</feature>
<dbReference type="AlphaFoldDB" id="A0A8S1D6Z6"/>
<sequence>MRASSTSPKLKKVKRSVPESGWKGQTKPSSSVGHTSAANSENPEEKGELVIDEHLAANHSSRVNCEFCGGTYGNERSLSVHVTRSHWCRHCGWSIYYYEREEHFNAQCRKCGVECECVLLMDQHVC</sequence>
<organism evidence="3 4">
    <name type="scientific">Cloeon dipterum</name>
    <dbReference type="NCBI Taxonomy" id="197152"/>
    <lineage>
        <taxon>Eukaryota</taxon>
        <taxon>Metazoa</taxon>
        <taxon>Ecdysozoa</taxon>
        <taxon>Arthropoda</taxon>
        <taxon>Hexapoda</taxon>
        <taxon>Insecta</taxon>
        <taxon>Pterygota</taxon>
        <taxon>Palaeoptera</taxon>
        <taxon>Ephemeroptera</taxon>
        <taxon>Pisciforma</taxon>
        <taxon>Baetidae</taxon>
        <taxon>Cloeon</taxon>
    </lineage>
</organism>
<dbReference type="InterPro" id="IPR013087">
    <property type="entry name" value="Znf_C2H2_type"/>
</dbReference>
<proteinExistence type="predicted"/>
<accession>A0A8S1D6Z6</accession>
<feature type="domain" description="C2H2-type" evidence="2">
    <location>
        <begin position="65"/>
        <end position="86"/>
    </location>
</feature>
<comment type="caution">
    <text evidence="3">The sequence shown here is derived from an EMBL/GenBank/DDBJ whole genome shotgun (WGS) entry which is preliminary data.</text>
</comment>
<protein>
    <recommendedName>
        <fullName evidence="2">C2H2-type domain-containing protein</fullName>
    </recommendedName>
</protein>
<keyword evidence="4" id="KW-1185">Reference proteome</keyword>
<reference evidence="3 4" key="1">
    <citation type="submission" date="2020-04" db="EMBL/GenBank/DDBJ databases">
        <authorList>
            <person name="Alioto T."/>
            <person name="Alioto T."/>
            <person name="Gomez Garrido J."/>
        </authorList>
    </citation>
    <scope>NUCLEOTIDE SEQUENCE [LARGE SCALE GENOMIC DNA]</scope>
</reference>
<evidence type="ECO:0000313" key="4">
    <source>
        <dbReference type="Proteomes" id="UP000494165"/>
    </source>
</evidence>
<gene>
    <name evidence="3" type="ORF">CLODIP_2_CD07154</name>
</gene>
<evidence type="ECO:0000256" key="1">
    <source>
        <dbReference type="SAM" id="MobiDB-lite"/>
    </source>
</evidence>
<dbReference type="Proteomes" id="UP000494165">
    <property type="component" value="Unassembled WGS sequence"/>
</dbReference>
<dbReference type="EMBL" id="CADEPI010000142">
    <property type="protein sequence ID" value="CAB3377237.1"/>
    <property type="molecule type" value="Genomic_DNA"/>
</dbReference>
<dbReference type="PROSITE" id="PS00028">
    <property type="entry name" value="ZINC_FINGER_C2H2_1"/>
    <property type="match status" value="1"/>
</dbReference>
<evidence type="ECO:0000313" key="3">
    <source>
        <dbReference type="EMBL" id="CAB3377237.1"/>
    </source>
</evidence>
<name>A0A8S1D6Z6_9INSE</name>